<dbReference type="Proteomes" id="UP000663207">
    <property type="component" value="Chromosome"/>
</dbReference>
<keyword evidence="4" id="KW-1185">Reference proteome</keyword>
<sequence length="151" mass="16772">MDSYKNNLLISAPAAKVYQALTTQRGISDWWTTSCEVGTGIGDLITIRFGETFKVMRIESLRPQSEVRWNVIDAQLVVPGLTRTKEWIGTTIVFQLASPSESTTRLALEHQGLTQQIECFDICSQGWGHFLASLKSYIETGKGMPYAEPAA</sequence>
<protein>
    <submittedName>
        <fullName evidence="3">SRPBCC domain-containing protein</fullName>
    </submittedName>
</protein>
<accession>A0ABX7R592</accession>
<dbReference type="InterPro" id="IPR023393">
    <property type="entry name" value="START-like_dom_sf"/>
</dbReference>
<name>A0ABX7R592_9GAMM</name>
<proteinExistence type="inferred from homology"/>
<dbReference type="CDD" id="cd07814">
    <property type="entry name" value="SRPBCC_CalC_Aha1-like"/>
    <property type="match status" value="1"/>
</dbReference>
<dbReference type="InterPro" id="IPR013538">
    <property type="entry name" value="ASHA1/2-like_C"/>
</dbReference>
<gene>
    <name evidence="3" type="ORF">JYB85_03775</name>
</gene>
<dbReference type="EMBL" id="CP071502">
    <property type="protein sequence ID" value="QSX37970.1"/>
    <property type="molecule type" value="Genomic_DNA"/>
</dbReference>
<organism evidence="3 4">
    <name type="scientific">Shewanella sedimentimangrovi</name>
    <dbReference type="NCBI Taxonomy" id="2814293"/>
    <lineage>
        <taxon>Bacteria</taxon>
        <taxon>Pseudomonadati</taxon>
        <taxon>Pseudomonadota</taxon>
        <taxon>Gammaproteobacteria</taxon>
        <taxon>Alteromonadales</taxon>
        <taxon>Shewanellaceae</taxon>
        <taxon>Shewanella</taxon>
    </lineage>
</organism>
<evidence type="ECO:0000256" key="1">
    <source>
        <dbReference type="ARBA" id="ARBA00006817"/>
    </source>
</evidence>
<feature type="domain" description="Activator of Hsp90 ATPase homologue 1/2-like C-terminal" evidence="2">
    <location>
        <begin position="12"/>
        <end position="139"/>
    </location>
</feature>
<evidence type="ECO:0000313" key="4">
    <source>
        <dbReference type="Proteomes" id="UP000663207"/>
    </source>
</evidence>
<dbReference type="Pfam" id="PF08327">
    <property type="entry name" value="AHSA1"/>
    <property type="match status" value="1"/>
</dbReference>
<dbReference type="RefSeq" id="WP_207381127.1">
    <property type="nucleotide sequence ID" value="NZ_CP071502.1"/>
</dbReference>
<comment type="similarity">
    <text evidence="1">Belongs to the AHA1 family.</text>
</comment>
<dbReference type="Gene3D" id="3.30.530.20">
    <property type="match status" value="1"/>
</dbReference>
<evidence type="ECO:0000313" key="3">
    <source>
        <dbReference type="EMBL" id="QSX37970.1"/>
    </source>
</evidence>
<reference evidence="3 4" key="1">
    <citation type="submission" date="2021-03" db="EMBL/GenBank/DDBJ databases">
        <title>Novel species identification of genus Shewanella.</title>
        <authorList>
            <person name="Liu G."/>
            <person name="Zhang Q."/>
        </authorList>
    </citation>
    <scope>NUCLEOTIDE SEQUENCE [LARGE SCALE GENOMIC DNA]</scope>
    <source>
        <strain evidence="3 4">FJAT-52962</strain>
    </source>
</reference>
<dbReference type="SUPFAM" id="SSF55961">
    <property type="entry name" value="Bet v1-like"/>
    <property type="match status" value="1"/>
</dbReference>
<evidence type="ECO:0000259" key="2">
    <source>
        <dbReference type="Pfam" id="PF08327"/>
    </source>
</evidence>